<gene>
    <name evidence="8" type="ORF">ACIB24_14150</name>
</gene>
<dbReference type="RefSeq" id="WP_398281354.1">
    <property type="nucleotide sequence ID" value="NZ_JBITLV010000004.1"/>
</dbReference>
<dbReference type="InterPro" id="IPR017946">
    <property type="entry name" value="PLC-like_Pdiesterase_TIM-brl"/>
</dbReference>
<evidence type="ECO:0000256" key="4">
    <source>
        <dbReference type="ARBA" id="ARBA00022798"/>
    </source>
</evidence>
<dbReference type="Proteomes" id="UP001612915">
    <property type="component" value="Unassembled WGS sequence"/>
</dbReference>
<keyword evidence="3" id="KW-0732">Signal</keyword>
<dbReference type="Gene3D" id="3.20.20.190">
    <property type="entry name" value="Phosphatidylinositol (PI) phosphodiesterase"/>
    <property type="match status" value="1"/>
</dbReference>
<dbReference type="PANTHER" id="PTHR43620:SF7">
    <property type="entry name" value="GLYCEROPHOSPHODIESTER PHOSPHODIESTERASE GDPD5-RELATED"/>
    <property type="match status" value="1"/>
</dbReference>
<dbReference type="PROSITE" id="PS51704">
    <property type="entry name" value="GP_PDE"/>
    <property type="match status" value="1"/>
</dbReference>
<keyword evidence="9" id="KW-1185">Reference proteome</keyword>
<name>A0ABW8APD6_9ACTN</name>
<evidence type="ECO:0000256" key="5">
    <source>
        <dbReference type="ARBA" id="ARBA00022801"/>
    </source>
</evidence>
<dbReference type="SUPFAM" id="SSF51695">
    <property type="entry name" value="PLC-like phosphodiesterases"/>
    <property type="match status" value="1"/>
</dbReference>
<evidence type="ECO:0000256" key="1">
    <source>
        <dbReference type="ARBA" id="ARBA00007277"/>
    </source>
</evidence>
<evidence type="ECO:0000256" key="6">
    <source>
        <dbReference type="ARBA" id="ARBA00047512"/>
    </source>
</evidence>
<comment type="caution">
    <text evidence="8">The sequence shown here is derived from an EMBL/GenBank/DDBJ whole genome shotgun (WGS) entry which is preliminary data.</text>
</comment>
<proteinExistence type="inferred from homology"/>
<comment type="similarity">
    <text evidence="1">Belongs to the glycerophosphoryl diester phosphodiesterase family.</text>
</comment>
<evidence type="ECO:0000313" key="9">
    <source>
        <dbReference type="Proteomes" id="UP001612915"/>
    </source>
</evidence>
<keyword evidence="5" id="KW-0378">Hydrolase</keyword>
<evidence type="ECO:0000259" key="7">
    <source>
        <dbReference type="PROSITE" id="PS51704"/>
    </source>
</evidence>
<organism evidence="8 9">
    <name type="scientific">Spongisporangium articulatum</name>
    <dbReference type="NCBI Taxonomy" id="3362603"/>
    <lineage>
        <taxon>Bacteria</taxon>
        <taxon>Bacillati</taxon>
        <taxon>Actinomycetota</taxon>
        <taxon>Actinomycetes</taxon>
        <taxon>Kineosporiales</taxon>
        <taxon>Kineosporiaceae</taxon>
        <taxon>Spongisporangium</taxon>
    </lineage>
</organism>
<reference evidence="8 9" key="1">
    <citation type="submission" date="2024-10" db="EMBL/GenBank/DDBJ databases">
        <title>The Natural Products Discovery Center: Release of the First 8490 Sequenced Strains for Exploring Actinobacteria Biosynthetic Diversity.</title>
        <authorList>
            <person name="Kalkreuter E."/>
            <person name="Kautsar S.A."/>
            <person name="Yang D."/>
            <person name="Bader C.D."/>
            <person name="Teijaro C.N."/>
            <person name="Fluegel L."/>
            <person name="Davis C.M."/>
            <person name="Simpson J.R."/>
            <person name="Lauterbach L."/>
            <person name="Steele A.D."/>
            <person name="Gui C."/>
            <person name="Meng S."/>
            <person name="Li G."/>
            <person name="Viehrig K."/>
            <person name="Ye F."/>
            <person name="Su P."/>
            <person name="Kiefer A.F."/>
            <person name="Nichols A."/>
            <person name="Cepeda A.J."/>
            <person name="Yan W."/>
            <person name="Fan B."/>
            <person name="Jiang Y."/>
            <person name="Adhikari A."/>
            <person name="Zheng C.-J."/>
            <person name="Schuster L."/>
            <person name="Cowan T.M."/>
            <person name="Smanski M.J."/>
            <person name="Chevrette M.G."/>
            <person name="De Carvalho L.P.S."/>
            <person name="Shen B."/>
        </authorList>
    </citation>
    <scope>NUCLEOTIDE SEQUENCE [LARGE SCALE GENOMIC DNA]</scope>
    <source>
        <strain evidence="8 9">NPDC049639</strain>
    </source>
</reference>
<comment type="catalytic activity">
    <reaction evidence="6">
        <text>a sn-glycero-3-phosphodiester + H2O = an alcohol + sn-glycerol 3-phosphate + H(+)</text>
        <dbReference type="Rhea" id="RHEA:12969"/>
        <dbReference type="ChEBI" id="CHEBI:15377"/>
        <dbReference type="ChEBI" id="CHEBI:15378"/>
        <dbReference type="ChEBI" id="CHEBI:30879"/>
        <dbReference type="ChEBI" id="CHEBI:57597"/>
        <dbReference type="ChEBI" id="CHEBI:83408"/>
        <dbReference type="EC" id="3.1.4.46"/>
    </reaction>
</comment>
<dbReference type="EMBL" id="JBITLV010000004">
    <property type="protein sequence ID" value="MFI7588207.1"/>
    <property type="molecule type" value="Genomic_DNA"/>
</dbReference>
<feature type="domain" description="GP-PDE" evidence="7">
    <location>
        <begin position="2"/>
        <end position="327"/>
    </location>
</feature>
<evidence type="ECO:0000256" key="2">
    <source>
        <dbReference type="ARBA" id="ARBA00012247"/>
    </source>
</evidence>
<dbReference type="Pfam" id="PF03009">
    <property type="entry name" value="GDPD"/>
    <property type="match status" value="1"/>
</dbReference>
<keyword evidence="4" id="KW-0319">Glycerol metabolism</keyword>
<dbReference type="PANTHER" id="PTHR43620">
    <property type="entry name" value="GLYCEROPHOSPHORYL DIESTER PHOSPHODIESTERASE"/>
    <property type="match status" value="1"/>
</dbReference>
<evidence type="ECO:0000313" key="8">
    <source>
        <dbReference type="EMBL" id="MFI7588207.1"/>
    </source>
</evidence>
<protein>
    <recommendedName>
        <fullName evidence="2">glycerophosphodiester phosphodiesterase</fullName>
        <ecNumber evidence="2">3.1.4.46</ecNumber>
    </recommendedName>
</protein>
<evidence type="ECO:0000256" key="3">
    <source>
        <dbReference type="ARBA" id="ARBA00022729"/>
    </source>
</evidence>
<dbReference type="InterPro" id="IPR030395">
    <property type="entry name" value="GP_PDE_dom"/>
</dbReference>
<dbReference type="EC" id="3.1.4.46" evidence="2"/>
<sequence>MVVVIGHRGASGYRPEHTLAGYELAARLGADYLEPDLVVTADGELVCRHEPELSGTTDVAAHRRFADRRRTTEIDGTEVSGWFVHDFTLDELRTLRVKERLPHLRPGNTTYDGRFAIPTFEELLQLRVSLSVELDREIGVYPETKHPSLFRELGLPQEQRLVDLLETYGLNAAQAPVCVQSFEPGSLRRLRELGLLATGVQLLSSAGAPWEVEVAGGRHGYPEMVTPAGLREISTYAQAIGPAKGQLLRRSSIGLGASTGLVGAAHDAGLLVHAYTFRAENTFLPVGLRRGEDPAGEGDALGELLAYLRIGVDGVFADHPDLALRAVALLQLERSAAV</sequence>
<accession>A0ABW8APD6</accession>